<evidence type="ECO:0000256" key="1">
    <source>
        <dbReference type="PROSITE-ProRule" id="PRU00042"/>
    </source>
</evidence>
<evidence type="ECO:0000256" key="2">
    <source>
        <dbReference type="SAM" id="MobiDB-lite"/>
    </source>
</evidence>
<feature type="region of interest" description="Disordered" evidence="2">
    <location>
        <begin position="445"/>
        <end position="464"/>
    </location>
</feature>
<dbReference type="EMBL" id="CAXLJM020000061">
    <property type="protein sequence ID" value="CAL8119720.1"/>
    <property type="molecule type" value="Genomic_DNA"/>
</dbReference>
<dbReference type="PROSITE" id="PS00028">
    <property type="entry name" value="ZINC_FINGER_C2H2_1"/>
    <property type="match status" value="1"/>
</dbReference>
<keyword evidence="1" id="KW-0863">Zinc-finger</keyword>
<keyword evidence="1" id="KW-0862">Zinc</keyword>
<evidence type="ECO:0000259" key="3">
    <source>
        <dbReference type="PROSITE" id="PS50157"/>
    </source>
</evidence>
<feature type="region of interest" description="Disordered" evidence="2">
    <location>
        <begin position="516"/>
        <end position="553"/>
    </location>
</feature>
<keyword evidence="5" id="KW-1185">Reference proteome</keyword>
<comment type="caution">
    <text evidence="4">The sequence shown here is derived from an EMBL/GenBank/DDBJ whole genome shotgun (WGS) entry which is preliminary data.</text>
</comment>
<feature type="compositionally biased region" description="Acidic residues" evidence="2">
    <location>
        <begin position="306"/>
        <end position="323"/>
    </location>
</feature>
<feature type="compositionally biased region" description="Polar residues" evidence="2">
    <location>
        <begin position="90"/>
        <end position="121"/>
    </location>
</feature>
<reference evidence="4 5" key="1">
    <citation type="submission" date="2024-08" db="EMBL/GenBank/DDBJ databases">
        <authorList>
            <person name="Cucini C."/>
            <person name="Frati F."/>
        </authorList>
    </citation>
    <scope>NUCLEOTIDE SEQUENCE [LARGE SCALE GENOMIC DNA]</scope>
</reference>
<sequence length="553" mass="61051">MGISSSRLPPRCPPIFCKGCEDYLEQIWFFHVEHQKFLRGLSKAIYKVQKKLVWDEFANQREGSTSAEGGDVYLELRNTIIKDCRTRIKNQSQRKPTSGLNNSCGTGMQQPFGNSMSNPHKNNGLGLGSNENLDETTSEDEDGNFENYEEEIDEVPVTSPASTSASGATILVKTDNKNVNVAASTVTTTEDAHAHDASSSDEDEEGYEQGREEFGGDGEIMTQTEVETSGEQVNYEGNDWGEDVDVDVDVSSWSVPSETVSMVASVVSDVGEQEVEQEQEVDEREEEMGAAIDGSLGDLNNGNNDADMDDREGGEENEEENEEQEQRAPNNAAGNGLGTQIKREITEEGNEVAIAGPRNESGADPNVDPNAEDIYVIEARKRRFFIEGIEIYKVRGARENTQYMQCSICSFSVPLSNRKNREKGQLTALNIMKGHIIDTHKKKIGGTSRLSTNPSPCRGPGRPATQKTCKVCKEIFTGHRNLELHMKTHNPNKSALAGSFQRKVLRSSRFKRFLNEDGNKEVTKRSVEPGSKEELLGALGMSPKRRDGDESSD</sequence>
<keyword evidence="1" id="KW-0479">Metal-binding</keyword>
<feature type="compositionally biased region" description="Basic and acidic residues" evidence="2">
    <location>
        <begin position="544"/>
        <end position="553"/>
    </location>
</feature>
<feature type="region of interest" description="Disordered" evidence="2">
    <location>
        <begin position="90"/>
        <end position="142"/>
    </location>
</feature>
<feature type="compositionally biased region" description="Low complexity" evidence="2">
    <location>
        <begin position="122"/>
        <end position="131"/>
    </location>
</feature>
<gene>
    <name evidence="4" type="ORF">ODALV1_LOCUS18688</name>
</gene>
<dbReference type="PROSITE" id="PS50157">
    <property type="entry name" value="ZINC_FINGER_C2H2_2"/>
    <property type="match status" value="1"/>
</dbReference>
<feature type="compositionally biased region" description="Low complexity" evidence="2">
    <location>
        <begin position="293"/>
        <end position="305"/>
    </location>
</feature>
<name>A0ABP1R4V5_9HEXA</name>
<feature type="region of interest" description="Disordered" evidence="2">
    <location>
        <begin position="293"/>
        <end position="337"/>
    </location>
</feature>
<dbReference type="InterPro" id="IPR013087">
    <property type="entry name" value="Znf_C2H2_type"/>
</dbReference>
<accession>A0ABP1R4V5</accession>
<feature type="compositionally biased region" description="Acidic residues" evidence="2">
    <location>
        <begin position="132"/>
        <end position="142"/>
    </location>
</feature>
<evidence type="ECO:0000313" key="4">
    <source>
        <dbReference type="EMBL" id="CAL8119720.1"/>
    </source>
</evidence>
<feature type="region of interest" description="Disordered" evidence="2">
    <location>
        <begin position="187"/>
        <end position="216"/>
    </location>
</feature>
<evidence type="ECO:0000313" key="5">
    <source>
        <dbReference type="Proteomes" id="UP001642540"/>
    </source>
</evidence>
<organism evidence="4 5">
    <name type="scientific">Orchesella dallaii</name>
    <dbReference type="NCBI Taxonomy" id="48710"/>
    <lineage>
        <taxon>Eukaryota</taxon>
        <taxon>Metazoa</taxon>
        <taxon>Ecdysozoa</taxon>
        <taxon>Arthropoda</taxon>
        <taxon>Hexapoda</taxon>
        <taxon>Collembola</taxon>
        <taxon>Entomobryomorpha</taxon>
        <taxon>Entomobryoidea</taxon>
        <taxon>Orchesellidae</taxon>
        <taxon>Orchesellinae</taxon>
        <taxon>Orchesella</taxon>
    </lineage>
</organism>
<feature type="compositionally biased region" description="Basic and acidic residues" evidence="2">
    <location>
        <begin position="516"/>
        <end position="535"/>
    </location>
</feature>
<feature type="domain" description="C2H2-type" evidence="3">
    <location>
        <begin position="467"/>
        <end position="494"/>
    </location>
</feature>
<proteinExistence type="predicted"/>
<dbReference type="Proteomes" id="UP001642540">
    <property type="component" value="Unassembled WGS sequence"/>
</dbReference>
<protein>
    <recommendedName>
        <fullName evidence="3">C2H2-type domain-containing protein</fullName>
    </recommendedName>
</protein>